<name>A0A7D4T1V4_9GAMM</name>
<dbReference type="Proteomes" id="UP000504724">
    <property type="component" value="Chromosome"/>
</dbReference>
<evidence type="ECO:0000256" key="1">
    <source>
        <dbReference type="ARBA" id="ARBA00008520"/>
    </source>
</evidence>
<comment type="similarity">
    <text evidence="1">Belongs to the bacterial solute-binding protein 1 family.</text>
</comment>
<proteinExistence type="inferred from homology"/>
<keyword evidence="6" id="KW-1185">Reference proteome</keyword>
<dbReference type="PIRSF" id="PIRSF002825">
    <property type="entry name" value="CfbpA"/>
    <property type="match status" value="1"/>
</dbReference>
<evidence type="ECO:0000313" key="5">
    <source>
        <dbReference type="EMBL" id="QKI90162.1"/>
    </source>
</evidence>
<evidence type="ECO:0000256" key="2">
    <source>
        <dbReference type="ARBA" id="ARBA00022729"/>
    </source>
</evidence>
<keyword evidence="3" id="KW-0408">Iron</keyword>
<keyword evidence="3" id="KW-0479">Metal-binding</keyword>
<dbReference type="AlphaFoldDB" id="A0A7D4T1V4"/>
<organism evidence="5 6">
    <name type="scientific">Thiomicrorhabdus xiamenensis</name>
    <dbReference type="NCBI Taxonomy" id="2739063"/>
    <lineage>
        <taxon>Bacteria</taxon>
        <taxon>Pseudomonadati</taxon>
        <taxon>Pseudomonadota</taxon>
        <taxon>Gammaproteobacteria</taxon>
        <taxon>Thiotrichales</taxon>
        <taxon>Piscirickettsiaceae</taxon>
        <taxon>Thiomicrorhabdus</taxon>
    </lineage>
</organism>
<dbReference type="GO" id="GO:0046872">
    <property type="term" value="F:metal ion binding"/>
    <property type="evidence" value="ECO:0007669"/>
    <property type="project" value="UniProtKB-KW"/>
</dbReference>
<evidence type="ECO:0000313" key="6">
    <source>
        <dbReference type="Proteomes" id="UP000504724"/>
    </source>
</evidence>
<dbReference type="GO" id="GO:0030288">
    <property type="term" value="C:outer membrane-bounded periplasmic space"/>
    <property type="evidence" value="ECO:0007669"/>
    <property type="project" value="TreeGrafter"/>
</dbReference>
<keyword evidence="2 4" id="KW-0732">Signal</keyword>
<reference evidence="5 6" key="1">
    <citation type="submission" date="2020-05" db="EMBL/GenBank/DDBJ databases">
        <title>Thiomicrorhabdus sediminis sp.nov. and Thiomicrorhabdus xiamenensis sp.nov., novel sulfur-oxidizing bacteria isolated from coastal sediment.</title>
        <authorList>
            <person name="Liu X."/>
        </authorList>
    </citation>
    <scope>NUCLEOTIDE SEQUENCE [LARGE SCALE GENOMIC DNA]</scope>
    <source>
        <strain evidence="5 6">G2</strain>
    </source>
</reference>
<dbReference type="SUPFAM" id="SSF53850">
    <property type="entry name" value="Periplasmic binding protein-like II"/>
    <property type="match status" value="1"/>
</dbReference>
<dbReference type="Pfam" id="PF13343">
    <property type="entry name" value="SBP_bac_6"/>
    <property type="match status" value="1"/>
</dbReference>
<accession>A0A7D4T1V4</accession>
<dbReference type="CDD" id="cd13542">
    <property type="entry name" value="PBP2_FutA1_ilke"/>
    <property type="match status" value="1"/>
</dbReference>
<feature type="binding site" evidence="3">
    <location>
        <position position="228"/>
    </location>
    <ligand>
        <name>Fe cation</name>
        <dbReference type="ChEBI" id="CHEBI:24875"/>
    </ligand>
</feature>
<dbReference type="EMBL" id="CP054020">
    <property type="protein sequence ID" value="QKI90162.1"/>
    <property type="molecule type" value="Genomic_DNA"/>
</dbReference>
<dbReference type="InterPro" id="IPR026045">
    <property type="entry name" value="Ferric-bd"/>
</dbReference>
<feature type="binding site" evidence="3">
    <location>
        <position position="229"/>
    </location>
    <ligand>
        <name>Fe cation</name>
        <dbReference type="ChEBI" id="CHEBI:24875"/>
    </ligand>
</feature>
<feature type="signal peptide" evidence="4">
    <location>
        <begin position="1"/>
        <end position="30"/>
    </location>
</feature>
<protein>
    <submittedName>
        <fullName evidence="5">Fe(3+) ABC transporter substrate-binding protein</fullName>
    </submittedName>
</protein>
<sequence length="347" mass="38742">MKRMKRFNFTLFSTLFMAVTLAMPVHQASAEEVVNVYSARKAQLIKPLLDEFSKESGITVNLITSKADALLKRLESEGRRSPADILITTDAGRLHRAKESGVLKAEIDRELLEKVPANLRDKDNYWLGLTTRARVVVYAKDRVDPKDLSTYEALADSKWKNKICIRSSNNIYNQSLVASMISHQGEEKTAQWAEGLVKNLARKPKGGDRDQVKAVAAGQCDLAVVNTYYLGQMLNGKDQAQRQAADKVAVFWPNQQDRGTHINVSGIAITKSSKNTANANKLIKFLLSEKSQQWYAETNNEYPVLDGVQVSDTLKSWGTFHSDSLNLSKLGELNPAAVKIMDRAGWR</sequence>
<evidence type="ECO:0000256" key="3">
    <source>
        <dbReference type="PIRSR" id="PIRSR002825-1"/>
    </source>
</evidence>
<feature type="chain" id="PRO_5028956563" evidence="4">
    <location>
        <begin position="31"/>
        <end position="347"/>
    </location>
</feature>
<dbReference type="Gene3D" id="3.40.190.10">
    <property type="entry name" value="Periplasmic binding protein-like II"/>
    <property type="match status" value="2"/>
</dbReference>
<dbReference type="PANTHER" id="PTHR30006">
    <property type="entry name" value="THIAMINE-BINDING PERIPLASMIC PROTEIN-RELATED"/>
    <property type="match status" value="1"/>
</dbReference>
<gene>
    <name evidence="5" type="ORF">HQN79_11540</name>
</gene>
<dbReference type="KEGG" id="txa:HQN79_11540"/>
<evidence type="ECO:0000256" key="4">
    <source>
        <dbReference type="SAM" id="SignalP"/>
    </source>
</evidence>
<dbReference type="PANTHER" id="PTHR30006:SF15">
    <property type="entry name" value="IRON-UTILIZATION PERIPLASMIC PROTEIN"/>
    <property type="match status" value="1"/>
</dbReference>